<dbReference type="InterPro" id="IPR006555">
    <property type="entry name" value="ATP-dep_Helicase_C"/>
</dbReference>
<dbReference type="Pfam" id="PF13307">
    <property type="entry name" value="Helicase_C_2"/>
    <property type="match status" value="1"/>
</dbReference>
<dbReference type="RefSeq" id="WP_016525503.1">
    <property type="nucleotide sequence ID" value="NZ_KE332518.1"/>
</dbReference>
<keyword evidence="2" id="KW-0378">Hydrolase</keyword>
<dbReference type="PATRIC" id="fig|1125699.3.peg.1237"/>
<sequence>MESMEDDARPIELLDPVVCSEWICAGGPLEKLFPGFEERPGQIALLKRICAAFNEDKIAAFEAGTGVGKSFAYLIPAALWAVKNKERVVVSTGTINLQQQLYEKDIPAAKSLLNIDFNAVLMKGRQNYLCLRRLYDSLDEVDLFDEEKEELQTIFKWALSSETGSNSDLSFMPSSSLWQRVNSESDACMGSRCRFYERCFVMKMRKRAAEASVLVVNHHLLFADIEMRASGTGAGFEETAVLPPYKRLILDEAHGIENAATGFFSESVNRFSFLKQLHKLHRVRKSAAAGLLYTIEALSTSSDGLSEAVNSIQLVQAHIRDMEEAALPLFEHNSWSVRLCEASECRFSAFINAMNVLSGDVVTLCDAVRGIIDCIDEDAQADAAVWETKQILRRLEAMGLVCKNFGEWSDRTDTVFWLEKHALEKGGWYPVCYQTPLNTASMIHANVFEPLSTVVCTSATLTAGGSFGYWLGRTGTAFVEKERLLCDCFPSPFNYKKNLLFSIPSDMAEPVSPGFQQALEHNLVKLIRASSGRALVLFTSYESLHSACSYVRSMLAPDNITVYKQGDDDRFRLLERFKQDSSSVLFATDSFWEGVDVPGESLSHVIIVKLPFTVPTDPVFQARCEDLEKKGISSFMQLSLPEAVIHFRQGFGRLIRHSSDRGAVTVLDKRLIEKRYGALFLNSIPEIKRLFEPIDTVCSAIRRFLDS</sequence>
<dbReference type="GO" id="GO:0003678">
    <property type="term" value="F:DNA helicase activity"/>
    <property type="evidence" value="ECO:0007669"/>
    <property type="project" value="TreeGrafter"/>
</dbReference>
<proteinExistence type="inferred from homology"/>
<dbReference type="PANTHER" id="PTHR11472:SF34">
    <property type="entry name" value="REGULATOR OF TELOMERE ELONGATION HELICASE 1"/>
    <property type="match status" value="1"/>
</dbReference>
<dbReference type="GO" id="GO:0006139">
    <property type="term" value="P:nucleobase-containing compound metabolic process"/>
    <property type="evidence" value="ECO:0007669"/>
    <property type="project" value="InterPro"/>
</dbReference>
<dbReference type="Proteomes" id="UP000014541">
    <property type="component" value="Unassembled WGS sequence"/>
</dbReference>
<keyword evidence="7" id="KW-1185">Reference proteome</keyword>
<dbReference type="AlphaFoldDB" id="S3KF81"/>
<evidence type="ECO:0000256" key="1">
    <source>
        <dbReference type="ARBA" id="ARBA00022741"/>
    </source>
</evidence>
<evidence type="ECO:0000256" key="3">
    <source>
        <dbReference type="ARBA" id="ARBA00022840"/>
    </source>
</evidence>
<organism evidence="6 7">
    <name type="scientific">Treponema maltophilum ATCC 51939</name>
    <dbReference type="NCBI Taxonomy" id="1125699"/>
    <lineage>
        <taxon>Bacteria</taxon>
        <taxon>Pseudomonadati</taxon>
        <taxon>Spirochaetota</taxon>
        <taxon>Spirochaetia</taxon>
        <taxon>Spirochaetales</taxon>
        <taxon>Treponemataceae</taxon>
        <taxon>Treponema</taxon>
    </lineage>
</organism>
<dbReference type="InterPro" id="IPR014013">
    <property type="entry name" value="Helic_SF1/SF2_ATP-bd_DinG/Rad3"/>
</dbReference>
<dbReference type="GO" id="GO:0003676">
    <property type="term" value="F:nucleic acid binding"/>
    <property type="evidence" value="ECO:0007669"/>
    <property type="project" value="InterPro"/>
</dbReference>
<dbReference type="InterPro" id="IPR045028">
    <property type="entry name" value="DinG/Rad3-like"/>
</dbReference>
<dbReference type="HOGENOM" id="CLU_012117_2_0_12"/>
<dbReference type="GO" id="GO:0005524">
    <property type="term" value="F:ATP binding"/>
    <property type="evidence" value="ECO:0007669"/>
    <property type="project" value="UniProtKB-KW"/>
</dbReference>
<evidence type="ECO:0000313" key="6">
    <source>
        <dbReference type="EMBL" id="EPF30892.1"/>
    </source>
</evidence>
<reference evidence="6 7" key="1">
    <citation type="submission" date="2013-04" db="EMBL/GenBank/DDBJ databases">
        <title>The Genome Sequence of Treponema maltophilum ATCC 51939.</title>
        <authorList>
            <consortium name="The Broad Institute Genomics Platform"/>
            <person name="Earl A."/>
            <person name="Ward D."/>
            <person name="Feldgarden M."/>
            <person name="Gevers D."/>
            <person name="Leonetti C."/>
            <person name="Blanton J.M."/>
            <person name="Dewhirst F.E."/>
            <person name="Izard J."/>
            <person name="Walker B."/>
            <person name="Young S."/>
            <person name="Zeng Q."/>
            <person name="Gargeya S."/>
            <person name="Fitzgerald M."/>
            <person name="Haas B."/>
            <person name="Abouelleil A."/>
            <person name="Allen A.W."/>
            <person name="Alvarado L."/>
            <person name="Arachchi H.M."/>
            <person name="Berlin A.M."/>
            <person name="Chapman S.B."/>
            <person name="Gainer-Dewar J."/>
            <person name="Goldberg J."/>
            <person name="Griggs A."/>
            <person name="Gujja S."/>
            <person name="Hansen M."/>
            <person name="Howarth C."/>
            <person name="Imamovic A."/>
            <person name="Ireland A."/>
            <person name="Larimer J."/>
            <person name="McCowan C."/>
            <person name="Murphy C."/>
            <person name="Pearson M."/>
            <person name="Poon T.W."/>
            <person name="Priest M."/>
            <person name="Roberts A."/>
            <person name="Saif S."/>
            <person name="Shea T."/>
            <person name="Sisk P."/>
            <person name="Sykes S."/>
            <person name="Wortman J."/>
            <person name="Nusbaum C."/>
            <person name="Birren B."/>
        </authorList>
    </citation>
    <scope>NUCLEOTIDE SEQUENCE [LARGE SCALE GENOMIC DNA]</scope>
    <source>
        <strain evidence="6 7">ATCC 51939</strain>
    </source>
</reference>
<dbReference type="PROSITE" id="PS51193">
    <property type="entry name" value="HELICASE_ATP_BIND_2"/>
    <property type="match status" value="1"/>
</dbReference>
<comment type="caution">
    <text evidence="6">The sequence shown here is derived from an EMBL/GenBank/DDBJ whole genome shotgun (WGS) entry which is preliminary data.</text>
</comment>
<dbReference type="SUPFAM" id="SSF52540">
    <property type="entry name" value="P-loop containing nucleoside triphosphate hydrolases"/>
    <property type="match status" value="1"/>
</dbReference>
<dbReference type="Gene3D" id="3.40.50.300">
    <property type="entry name" value="P-loop containing nucleotide triphosphate hydrolases"/>
    <property type="match status" value="2"/>
</dbReference>
<dbReference type="EMBL" id="ATFF01000006">
    <property type="protein sequence ID" value="EPF30892.1"/>
    <property type="molecule type" value="Genomic_DNA"/>
</dbReference>
<protein>
    <recommendedName>
        <fullName evidence="5">Helicase ATP-binding domain-containing protein</fullName>
    </recommendedName>
</protein>
<dbReference type="PANTHER" id="PTHR11472">
    <property type="entry name" value="DNA REPAIR DEAD HELICASE RAD3/XP-D SUBFAMILY MEMBER"/>
    <property type="match status" value="1"/>
</dbReference>
<dbReference type="STRING" id="1125699.HMPREF9194_01217"/>
<comment type="similarity">
    <text evidence="4">Belongs to the helicase family. DinG subfamily.</text>
</comment>
<dbReference type="eggNOG" id="COG1199">
    <property type="taxonomic scope" value="Bacteria"/>
</dbReference>
<gene>
    <name evidence="6" type="ORF">HMPREF9194_01217</name>
</gene>
<evidence type="ECO:0000259" key="5">
    <source>
        <dbReference type="PROSITE" id="PS51193"/>
    </source>
</evidence>
<feature type="domain" description="Helicase ATP-binding" evidence="5">
    <location>
        <begin position="28"/>
        <end position="318"/>
    </location>
</feature>
<evidence type="ECO:0000313" key="7">
    <source>
        <dbReference type="Proteomes" id="UP000014541"/>
    </source>
</evidence>
<keyword evidence="3" id="KW-0067">ATP-binding</keyword>
<dbReference type="InterPro" id="IPR027417">
    <property type="entry name" value="P-loop_NTPase"/>
</dbReference>
<keyword evidence="1" id="KW-0547">Nucleotide-binding</keyword>
<evidence type="ECO:0000256" key="2">
    <source>
        <dbReference type="ARBA" id="ARBA00022801"/>
    </source>
</evidence>
<accession>S3KF81</accession>
<evidence type="ECO:0000256" key="4">
    <source>
        <dbReference type="ARBA" id="ARBA00038058"/>
    </source>
</evidence>
<dbReference type="GO" id="GO:0016818">
    <property type="term" value="F:hydrolase activity, acting on acid anhydrides, in phosphorus-containing anhydrides"/>
    <property type="evidence" value="ECO:0007669"/>
    <property type="project" value="InterPro"/>
</dbReference>
<dbReference type="SMART" id="SM00491">
    <property type="entry name" value="HELICc2"/>
    <property type="match status" value="1"/>
</dbReference>
<name>S3KF81_TREMA</name>